<dbReference type="AlphaFoldDB" id="A0AAV3AGF5"/>
<name>A0AAV3AGF5_PYXAD</name>
<gene>
    <name evidence="1" type="ORF">GDO54_014365</name>
</gene>
<reference evidence="1" key="1">
    <citation type="thesis" date="2020" institute="ProQuest LLC" country="789 East Eisenhower Parkway, Ann Arbor, MI, USA">
        <title>Comparative Genomics and Chromosome Evolution.</title>
        <authorList>
            <person name="Mudd A.B."/>
        </authorList>
    </citation>
    <scope>NUCLEOTIDE SEQUENCE</scope>
    <source>
        <strain evidence="1">1538</strain>
        <tissue evidence="1">Blood</tissue>
    </source>
</reference>
<sequence length="119" mass="13359">MEDKGESAQQGAALSFSPSFLNGAERCCKYSARSCIMQSFVIGKDRKRSFPTTIIARVYAALVCRTRWEDGDTKLDGARTSLLFDIGNAAHLKHTNPYHTDVHYTELSFSSFPSIDRCW</sequence>
<dbReference type="Proteomes" id="UP001181693">
    <property type="component" value="Unassembled WGS sequence"/>
</dbReference>
<accession>A0AAV3AGF5</accession>
<evidence type="ECO:0000313" key="1">
    <source>
        <dbReference type="EMBL" id="DBA23451.1"/>
    </source>
</evidence>
<protein>
    <submittedName>
        <fullName evidence="1">Uncharacterized protein</fullName>
    </submittedName>
</protein>
<organism evidence="1 2">
    <name type="scientific">Pyxicephalus adspersus</name>
    <name type="common">African bullfrog</name>
    <dbReference type="NCBI Taxonomy" id="30357"/>
    <lineage>
        <taxon>Eukaryota</taxon>
        <taxon>Metazoa</taxon>
        <taxon>Chordata</taxon>
        <taxon>Craniata</taxon>
        <taxon>Vertebrata</taxon>
        <taxon>Euteleostomi</taxon>
        <taxon>Amphibia</taxon>
        <taxon>Batrachia</taxon>
        <taxon>Anura</taxon>
        <taxon>Neobatrachia</taxon>
        <taxon>Ranoidea</taxon>
        <taxon>Pyxicephalidae</taxon>
        <taxon>Pyxicephalinae</taxon>
        <taxon>Pyxicephalus</taxon>
    </lineage>
</organism>
<keyword evidence="2" id="KW-1185">Reference proteome</keyword>
<comment type="caution">
    <text evidence="1">The sequence shown here is derived from an EMBL/GenBank/DDBJ whole genome shotgun (WGS) entry which is preliminary data.</text>
</comment>
<dbReference type="EMBL" id="DYDO01000006">
    <property type="protein sequence ID" value="DBA23451.1"/>
    <property type="molecule type" value="Genomic_DNA"/>
</dbReference>
<proteinExistence type="predicted"/>
<evidence type="ECO:0000313" key="2">
    <source>
        <dbReference type="Proteomes" id="UP001181693"/>
    </source>
</evidence>